<feature type="signal peptide" evidence="1">
    <location>
        <begin position="1"/>
        <end position="29"/>
    </location>
</feature>
<sequence>MNLPTMCARAVPIVAVIAGIAAVPQPAAAGKCTTGVWKNLEACGWPGARNTGKRRGLKLKRTRSRTITKDNTVIKGQKIGPDGLVIAAKNVRIRHSTIVKNSGGNGSGVIKILPGASAKIIRTRLNGKGATHAGIWYEGTRLVARGNNIHGVNDGVFVWDTDNFVIKGNYLHSFTENAGNGHVDGFQTEGASNGVIRHNTFNVTQDQTSAIAIWNGRRDSADILVEDNLLAGGGFTVYAQDYSPSEDNPRGGYSVTNIQFLNNKFSTVNYPCVGYWGVWFSRGEPTDGWNRSGNIVLETGRNIDNQNPPKPGGGSCD</sequence>
<organism evidence="3 4">
    <name type="scientific">Microbaculum marinisediminis</name>
    <dbReference type="NCBI Taxonomy" id="2931392"/>
    <lineage>
        <taxon>Bacteria</taxon>
        <taxon>Pseudomonadati</taxon>
        <taxon>Pseudomonadota</taxon>
        <taxon>Alphaproteobacteria</taxon>
        <taxon>Hyphomicrobiales</taxon>
        <taxon>Tepidamorphaceae</taxon>
        <taxon>Microbaculum</taxon>
    </lineage>
</organism>
<protein>
    <submittedName>
        <fullName evidence="3">Right-handed parallel beta-helix repeat-containing protein</fullName>
    </submittedName>
</protein>
<dbReference type="Proteomes" id="UP001320898">
    <property type="component" value="Unassembled WGS sequence"/>
</dbReference>
<dbReference type="Pfam" id="PF13229">
    <property type="entry name" value="Beta_helix"/>
    <property type="match status" value="1"/>
</dbReference>
<accession>A0AAW5QYC5</accession>
<dbReference type="InterPro" id="IPR012334">
    <property type="entry name" value="Pectin_lyas_fold"/>
</dbReference>
<evidence type="ECO:0000313" key="4">
    <source>
        <dbReference type="Proteomes" id="UP001320898"/>
    </source>
</evidence>
<evidence type="ECO:0000259" key="2">
    <source>
        <dbReference type="Pfam" id="PF13229"/>
    </source>
</evidence>
<dbReference type="AlphaFoldDB" id="A0AAW5QYC5"/>
<dbReference type="InterPro" id="IPR006626">
    <property type="entry name" value="PbH1"/>
</dbReference>
<dbReference type="SMART" id="SM00710">
    <property type="entry name" value="PbH1"/>
    <property type="match status" value="6"/>
</dbReference>
<keyword evidence="1" id="KW-0732">Signal</keyword>
<dbReference type="Gene3D" id="2.160.20.10">
    <property type="entry name" value="Single-stranded right-handed beta-helix, Pectin lyase-like"/>
    <property type="match status" value="1"/>
</dbReference>
<dbReference type="InterPro" id="IPR039448">
    <property type="entry name" value="Beta_helix"/>
</dbReference>
<proteinExistence type="predicted"/>
<feature type="chain" id="PRO_5043868294" evidence="1">
    <location>
        <begin position="30"/>
        <end position="317"/>
    </location>
</feature>
<feature type="domain" description="Right handed beta helix" evidence="2">
    <location>
        <begin position="89"/>
        <end position="237"/>
    </location>
</feature>
<keyword evidence="4" id="KW-1185">Reference proteome</keyword>
<reference evidence="3 4" key="1">
    <citation type="submission" date="2022-04" db="EMBL/GenBank/DDBJ databases">
        <authorList>
            <person name="Ye Y.-Q."/>
            <person name="Du Z.-J."/>
        </authorList>
    </citation>
    <scope>NUCLEOTIDE SEQUENCE [LARGE SCALE GENOMIC DNA]</scope>
    <source>
        <strain evidence="3 4">A6E488</strain>
    </source>
</reference>
<name>A0AAW5QYC5_9HYPH</name>
<comment type="caution">
    <text evidence="3">The sequence shown here is derived from an EMBL/GenBank/DDBJ whole genome shotgun (WGS) entry which is preliminary data.</text>
</comment>
<dbReference type="SUPFAM" id="SSF51126">
    <property type="entry name" value="Pectin lyase-like"/>
    <property type="match status" value="1"/>
</dbReference>
<evidence type="ECO:0000313" key="3">
    <source>
        <dbReference type="EMBL" id="MCT8972990.1"/>
    </source>
</evidence>
<dbReference type="InterPro" id="IPR011050">
    <property type="entry name" value="Pectin_lyase_fold/virulence"/>
</dbReference>
<evidence type="ECO:0000256" key="1">
    <source>
        <dbReference type="SAM" id="SignalP"/>
    </source>
</evidence>
<dbReference type="EMBL" id="JALIDZ010000006">
    <property type="protein sequence ID" value="MCT8972990.1"/>
    <property type="molecule type" value="Genomic_DNA"/>
</dbReference>
<dbReference type="RefSeq" id="WP_261616574.1">
    <property type="nucleotide sequence ID" value="NZ_JALIDZ010000006.1"/>
</dbReference>
<gene>
    <name evidence="3" type="ORF">MUB46_14080</name>
</gene>